<dbReference type="RefSeq" id="WP_115501558.1">
    <property type="nucleotide sequence ID" value="NZ_JAKNGD010000045.1"/>
</dbReference>
<name>A0A3E4KPE7_9BACE</name>
<evidence type="ECO:0000313" key="4">
    <source>
        <dbReference type="Proteomes" id="UP000284772"/>
    </source>
</evidence>
<feature type="transmembrane region" description="Helical" evidence="1">
    <location>
        <begin position="7"/>
        <end position="24"/>
    </location>
</feature>
<dbReference type="EMBL" id="QRPE01000014">
    <property type="protein sequence ID" value="RHL92169.1"/>
    <property type="molecule type" value="Genomic_DNA"/>
</dbReference>
<sequence>MAWVKTGFYSALAIGVMAILIIFNPSWYKFFVPLYVVFYSFMVIWFVNYYHRMKFVIPVIASVPQDANVCAVSAETVASEIKKEEAAEETTEDAIPEDGMSEARQALKERLQKYVDEKEYCQSDVPSGMVIASFGTSKAFFRQYMKSCYGIDFRPWRKELRIREASRFLPNIPNIV</sequence>
<proteinExistence type="predicted"/>
<dbReference type="EMBL" id="QRWT01000015">
    <property type="protein sequence ID" value="RGT50262.1"/>
    <property type="molecule type" value="Genomic_DNA"/>
</dbReference>
<keyword evidence="1" id="KW-0812">Transmembrane</keyword>
<dbReference type="AlphaFoldDB" id="A0A3E4KPE7"/>
<evidence type="ECO:0000313" key="3">
    <source>
        <dbReference type="EMBL" id="RHL92169.1"/>
    </source>
</evidence>
<dbReference type="Proteomes" id="UP000285013">
    <property type="component" value="Unassembled WGS sequence"/>
</dbReference>
<reference evidence="4 5" key="1">
    <citation type="submission" date="2018-08" db="EMBL/GenBank/DDBJ databases">
        <title>A genome reference for cultivated species of the human gut microbiota.</title>
        <authorList>
            <person name="Zou Y."/>
            <person name="Xue W."/>
            <person name="Luo G."/>
        </authorList>
    </citation>
    <scope>NUCLEOTIDE SEQUENCE [LARGE SCALE GENOMIC DNA]</scope>
    <source>
        <strain evidence="2 4">AF19-10AC</strain>
        <strain evidence="3 5">AF36-16BH</strain>
    </source>
</reference>
<keyword evidence="1" id="KW-1133">Transmembrane helix</keyword>
<dbReference type="Proteomes" id="UP000284772">
    <property type="component" value="Unassembled WGS sequence"/>
</dbReference>
<accession>A0A3E4KPE7</accession>
<comment type="caution">
    <text evidence="3">The sequence shown here is derived from an EMBL/GenBank/DDBJ whole genome shotgun (WGS) entry which is preliminary data.</text>
</comment>
<feature type="transmembrane region" description="Helical" evidence="1">
    <location>
        <begin position="30"/>
        <end position="50"/>
    </location>
</feature>
<evidence type="ECO:0000313" key="2">
    <source>
        <dbReference type="EMBL" id="RGT50262.1"/>
    </source>
</evidence>
<evidence type="ECO:0000313" key="5">
    <source>
        <dbReference type="Proteomes" id="UP000285013"/>
    </source>
</evidence>
<evidence type="ECO:0000256" key="1">
    <source>
        <dbReference type="SAM" id="Phobius"/>
    </source>
</evidence>
<keyword evidence="1" id="KW-0472">Membrane</keyword>
<gene>
    <name evidence="2" type="ORF">DWX27_13865</name>
    <name evidence="3" type="ORF">DWZ95_12785</name>
</gene>
<protein>
    <submittedName>
        <fullName evidence="3">Uncharacterized protein</fullName>
    </submittedName>
</protein>
<organism evidence="3 5">
    <name type="scientific">Bacteroides intestinalis</name>
    <dbReference type="NCBI Taxonomy" id="329854"/>
    <lineage>
        <taxon>Bacteria</taxon>
        <taxon>Pseudomonadati</taxon>
        <taxon>Bacteroidota</taxon>
        <taxon>Bacteroidia</taxon>
        <taxon>Bacteroidales</taxon>
        <taxon>Bacteroidaceae</taxon>
        <taxon>Bacteroides</taxon>
    </lineage>
</organism>